<gene>
    <name evidence="2" type="ORF">Cci01nite_71120</name>
</gene>
<evidence type="ECO:0000313" key="3">
    <source>
        <dbReference type="Proteomes" id="UP000659904"/>
    </source>
</evidence>
<comment type="caution">
    <text evidence="2">The sequence shown here is derived from an EMBL/GenBank/DDBJ whole genome shotgun (WGS) entry which is preliminary data.</text>
</comment>
<sequence>MAESAWEAGGDAPMISRSAAAGAIVLTTAACLAAGPAREGLPGAPVDNRAVGDNRPITRPVC</sequence>
<protein>
    <submittedName>
        <fullName evidence="2">Uncharacterized protein</fullName>
    </submittedName>
</protein>
<name>A0A8J3KRE2_9ACTN</name>
<dbReference type="EMBL" id="BONH01000046">
    <property type="protein sequence ID" value="GIG02019.1"/>
    <property type="molecule type" value="Genomic_DNA"/>
</dbReference>
<reference evidence="2 3" key="1">
    <citation type="submission" date="2021-01" db="EMBL/GenBank/DDBJ databases">
        <title>Whole genome shotgun sequence of Catellatospora citrea NBRC 14495.</title>
        <authorList>
            <person name="Komaki H."/>
            <person name="Tamura T."/>
        </authorList>
    </citation>
    <scope>NUCLEOTIDE SEQUENCE [LARGE SCALE GENOMIC DNA]</scope>
    <source>
        <strain evidence="2 3">NBRC 14495</strain>
    </source>
</reference>
<accession>A0A8J3KRE2</accession>
<evidence type="ECO:0000313" key="2">
    <source>
        <dbReference type="EMBL" id="GIG02019.1"/>
    </source>
</evidence>
<proteinExistence type="predicted"/>
<keyword evidence="3" id="KW-1185">Reference proteome</keyword>
<dbReference type="Proteomes" id="UP000659904">
    <property type="component" value="Unassembled WGS sequence"/>
</dbReference>
<dbReference type="AlphaFoldDB" id="A0A8J3KRE2"/>
<organism evidence="2 3">
    <name type="scientific">Catellatospora citrea</name>
    <dbReference type="NCBI Taxonomy" id="53366"/>
    <lineage>
        <taxon>Bacteria</taxon>
        <taxon>Bacillati</taxon>
        <taxon>Actinomycetota</taxon>
        <taxon>Actinomycetes</taxon>
        <taxon>Micromonosporales</taxon>
        <taxon>Micromonosporaceae</taxon>
        <taxon>Catellatospora</taxon>
    </lineage>
</organism>
<feature type="region of interest" description="Disordered" evidence="1">
    <location>
        <begin position="42"/>
        <end position="62"/>
    </location>
</feature>
<evidence type="ECO:0000256" key="1">
    <source>
        <dbReference type="SAM" id="MobiDB-lite"/>
    </source>
</evidence>